<keyword evidence="2" id="KW-1185">Reference proteome</keyword>
<accession>U4TN39</accession>
<evidence type="ECO:0000313" key="2">
    <source>
        <dbReference type="Proteomes" id="UP000030647"/>
    </source>
</evidence>
<dbReference type="EMBL" id="KI271585">
    <property type="protein sequence ID" value="ERL65649.1"/>
    <property type="molecule type" value="Genomic_DNA"/>
</dbReference>
<evidence type="ECO:0008006" key="3">
    <source>
        <dbReference type="Google" id="ProtNLM"/>
    </source>
</evidence>
<dbReference type="HOGENOM" id="CLU_191419_1_0_9"/>
<dbReference type="STRING" id="1231336.L248_2335"/>
<reference evidence="2" key="1">
    <citation type="journal article" date="2013" name="Genome Announc.">
        <title>Whole-Genome Sequencing of Lactobacillus shenzhenensis Strain LY-73T.</title>
        <authorList>
            <person name="Lin Z."/>
            <person name="Liu Z."/>
            <person name="Yang R."/>
            <person name="Zou Y."/>
            <person name="Wan D."/>
            <person name="Chen J."/>
            <person name="Guo M."/>
            <person name="Zhao J."/>
            <person name="Fang C."/>
            <person name="Yang R."/>
            <person name="Liu F."/>
        </authorList>
    </citation>
    <scope>NUCLEOTIDE SEQUENCE [LARGE SCALE GENOMIC DNA]</scope>
    <source>
        <strain evidence="2">LY-73</strain>
    </source>
</reference>
<proteinExistence type="predicted"/>
<organism evidence="1 2">
    <name type="scientific">Schleiferilactobacillus shenzhenensis LY-73</name>
    <dbReference type="NCBI Taxonomy" id="1231336"/>
    <lineage>
        <taxon>Bacteria</taxon>
        <taxon>Bacillati</taxon>
        <taxon>Bacillota</taxon>
        <taxon>Bacilli</taxon>
        <taxon>Lactobacillales</taxon>
        <taxon>Lactobacillaceae</taxon>
        <taxon>Schleiferilactobacillus</taxon>
    </lineage>
</organism>
<name>U4TN39_9LACO</name>
<evidence type="ECO:0000313" key="1">
    <source>
        <dbReference type="EMBL" id="ERL65649.1"/>
    </source>
</evidence>
<dbReference type="Proteomes" id="UP000030647">
    <property type="component" value="Unassembled WGS sequence"/>
</dbReference>
<sequence>MQGEAKMFKSGNSYGLRLTKKDKELLHADLNTVFEKTISPDGSTITYRKKPQVNPTFLDAAKAYYHKNESMMERLKDL</sequence>
<gene>
    <name evidence="1" type="ORF">L248_2335</name>
</gene>
<dbReference type="eggNOG" id="ENOG5030AXN">
    <property type="taxonomic scope" value="Bacteria"/>
</dbReference>
<dbReference type="AlphaFoldDB" id="U4TN39"/>
<protein>
    <recommendedName>
        <fullName evidence="3">AbrB family transcriptional regulator</fullName>
    </recommendedName>
</protein>